<dbReference type="RefSeq" id="WP_272778707.1">
    <property type="nucleotide sequence ID" value="NZ_JAQQLI010000033.1"/>
</dbReference>
<comment type="similarity">
    <text evidence="8">Belongs to the class-I aminoacyl-tRNA synthetase family.</text>
</comment>
<keyword evidence="6 8" id="KW-0030">Aminoacyl-tRNA synthetase</keyword>
<dbReference type="InterPro" id="IPR002307">
    <property type="entry name" value="Tyr-tRNA-ligase"/>
</dbReference>
<evidence type="ECO:0000256" key="4">
    <source>
        <dbReference type="ARBA" id="ARBA00022840"/>
    </source>
</evidence>
<dbReference type="EMBL" id="JAQQLI010000033">
    <property type="protein sequence ID" value="MDC7787872.1"/>
    <property type="molecule type" value="Genomic_DNA"/>
</dbReference>
<keyword evidence="3 8" id="KW-0547">Nucleotide-binding</keyword>
<evidence type="ECO:0000313" key="11">
    <source>
        <dbReference type="Proteomes" id="UP001165652"/>
    </source>
</evidence>
<dbReference type="SUPFAM" id="SSF52374">
    <property type="entry name" value="Nucleotidylyl transferase"/>
    <property type="match status" value="1"/>
</dbReference>
<name>A0ABT5JE41_RHOTP</name>
<gene>
    <name evidence="10" type="ORF">PQJ73_19460</name>
</gene>
<reference evidence="10" key="1">
    <citation type="journal article" date="2023" name="Microbiol Resour">
        <title>Genome Sequences of Rhodoplanes serenus and Two Thermotolerant Strains, Rhodoplanes tepidamans and 'Rhodoplanes cryptolactis,' Further Refine the Genus.</title>
        <authorList>
            <person name="Rayyan A.A."/>
            <person name="Kyndt J.A."/>
        </authorList>
    </citation>
    <scope>NUCLEOTIDE SEQUENCE</scope>
    <source>
        <strain evidence="10">DSM 9987</strain>
    </source>
</reference>
<dbReference type="InterPro" id="IPR014729">
    <property type="entry name" value="Rossmann-like_a/b/a_fold"/>
</dbReference>
<dbReference type="InterPro" id="IPR002305">
    <property type="entry name" value="aa-tRNA-synth_Ic"/>
</dbReference>
<evidence type="ECO:0000256" key="3">
    <source>
        <dbReference type="ARBA" id="ARBA00022741"/>
    </source>
</evidence>
<keyword evidence="11" id="KW-1185">Reference proteome</keyword>
<dbReference type="Pfam" id="PF00579">
    <property type="entry name" value="tRNA-synt_1b"/>
    <property type="match status" value="1"/>
</dbReference>
<keyword evidence="2 8" id="KW-0436">Ligase</keyword>
<proteinExistence type="inferred from homology"/>
<evidence type="ECO:0000256" key="5">
    <source>
        <dbReference type="ARBA" id="ARBA00022917"/>
    </source>
</evidence>
<evidence type="ECO:0000256" key="7">
    <source>
        <dbReference type="ARBA" id="ARBA00048248"/>
    </source>
</evidence>
<reference evidence="10" key="2">
    <citation type="submission" date="2023-02" db="EMBL/GenBank/DDBJ databases">
        <authorList>
            <person name="Rayyan A."/>
            <person name="Meyer T."/>
            <person name="Kyndt J.A."/>
        </authorList>
    </citation>
    <scope>NUCLEOTIDE SEQUENCE</scope>
    <source>
        <strain evidence="10">DSM 9987</strain>
    </source>
</reference>
<dbReference type="PRINTS" id="PR01040">
    <property type="entry name" value="TRNASYNTHTYR"/>
</dbReference>
<feature type="region of interest" description="Disordered" evidence="9">
    <location>
        <begin position="310"/>
        <end position="348"/>
    </location>
</feature>
<keyword evidence="5 8" id="KW-0648">Protein biosynthesis</keyword>
<comment type="catalytic activity">
    <reaction evidence="7">
        <text>tRNA(Tyr) + L-tyrosine + ATP = L-tyrosyl-tRNA(Tyr) + AMP + diphosphate + H(+)</text>
        <dbReference type="Rhea" id="RHEA:10220"/>
        <dbReference type="Rhea" id="RHEA-COMP:9706"/>
        <dbReference type="Rhea" id="RHEA-COMP:9707"/>
        <dbReference type="ChEBI" id="CHEBI:15378"/>
        <dbReference type="ChEBI" id="CHEBI:30616"/>
        <dbReference type="ChEBI" id="CHEBI:33019"/>
        <dbReference type="ChEBI" id="CHEBI:58315"/>
        <dbReference type="ChEBI" id="CHEBI:78442"/>
        <dbReference type="ChEBI" id="CHEBI:78536"/>
        <dbReference type="ChEBI" id="CHEBI:456215"/>
        <dbReference type="EC" id="6.1.1.1"/>
    </reaction>
</comment>
<evidence type="ECO:0000256" key="9">
    <source>
        <dbReference type="SAM" id="MobiDB-lite"/>
    </source>
</evidence>
<evidence type="ECO:0000256" key="8">
    <source>
        <dbReference type="RuleBase" id="RU363036"/>
    </source>
</evidence>
<dbReference type="PANTHER" id="PTHR11766">
    <property type="entry name" value="TYROSYL-TRNA SYNTHETASE"/>
    <property type="match status" value="1"/>
</dbReference>
<evidence type="ECO:0000256" key="6">
    <source>
        <dbReference type="ARBA" id="ARBA00023146"/>
    </source>
</evidence>
<evidence type="ECO:0000313" key="10">
    <source>
        <dbReference type="EMBL" id="MDC7787872.1"/>
    </source>
</evidence>
<dbReference type="Proteomes" id="UP001165652">
    <property type="component" value="Unassembled WGS sequence"/>
</dbReference>
<dbReference type="Gene3D" id="3.40.50.620">
    <property type="entry name" value="HUPs"/>
    <property type="match status" value="1"/>
</dbReference>
<organism evidence="10 11">
    <name type="scientific">Rhodoplanes tepidamans</name>
    <name type="common">Rhodoplanes cryptolactis</name>
    <dbReference type="NCBI Taxonomy" id="200616"/>
    <lineage>
        <taxon>Bacteria</taxon>
        <taxon>Pseudomonadati</taxon>
        <taxon>Pseudomonadota</taxon>
        <taxon>Alphaproteobacteria</taxon>
        <taxon>Hyphomicrobiales</taxon>
        <taxon>Nitrobacteraceae</taxon>
        <taxon>Rhodoplanes</taxon>
    </lineage>
</organism>
<evidence type="ECO:0000256" key="1">
    <source>
        <dbReference type="ARBA" id="ARBA00013160"/>
    </source>
</evidence>
<keyword evidence="4 8" id="KW-0067">ATP-binding</keyword>
<dbReference type="InterPro" id="IPR024088">
    <property type="entry name" value="Tyr-tRNA-ligase_bac-type"/>
</dbReference>
<dbReference type="PANTHER" id="PTHR11766:SF0">
    <property type="entry name" value="TYROSINE--TRNA LIGASE, MITOCHONDRIAL"/>
    <property type="match status" value="1"/>
</dbReference>
<evidence type="ECO:0000256" key="2">
    <source>
        <dbReference type="ARBA" id="ARBA00022598"/>
    </source>
</evidence>
<sequence length="348" mass="35642">MPAPRPLPPLVLRSDALLALAERGLVERCTDLAGLDARLRAGPVAAYAGFDPDDPVRLEHLVPLMALRRLARAGHRPIVLTGGGTARMASPAGGLQGCDGTVSAAPPEIAVLAGRVLGSAGGGPLLVDNADWLDRLGYAAFLRDVGRHVRIDRLLGLAGIRTRLTRGVPVSLLELNFVVVQAYDFLTLARDHGCVLQIGLAGQWETIAAGVAIGRRTGWPALWGLAAPGLGAAERPDAGTAGPEPGPGASLAERLRAACLRLPEAALGRALRLLSELPLPEVDRLAGLRGREAEEARAVLADAVATLCGGPVQPPAHPAGSGHGSTASSTSSALAVETSPGEVMASAP</sequence>
<feature type="compositionally biased region" description="Low complexity" evidence="9">
    <location>
        <begin position="324"/>
        <end position="339"/>
    </location>
</feature>
<protein>
    <recommendedName>
        <fullName evidence="1">tyrosine--tRNA ligase</fullName>
        <ecNumber evidence="1">6.1.1.1</ecNumber>
    </recommendedName>
</protein>
<dbReference type="EC" id="6.1.1.1" evidence="1"/>
<comment type="caution">
    <text evidence="10">The sequence shown here is derived from an EMBL/GenBank/DDBJ whole genome shotgun (WGS) entry which is preliminary data.</text>
</comment>
<accession>A0ABT5JE41</accession>